<evidence type="ECO:0000313" key="1">
    <source>
        <dbReference type="EMBL" id="MYN16796.1"/>
    </source>
</evidence>
<dbReference type="EMBL" id="WWCV01000011">
    <property type="protein sequence ID" value="MYN16796.1"/>
    <property type="molecule type" value="Genomic_DNA"/>
</dbReference>
<evidence type="ECO:0000313" key="2">
    <source>
        <dbReference type="Proteomes" id="UP000484875"/>
    </source>
</evidence>
<accession>A0A845HJK6</accession>
<comment type="caution">
    <text evidence="1">The sequence shown here is derived from an EMBL/GenBank/DDBJ whole genome shotgun (WGS) entry which is preliminary data.</text>
</comment>
<dbReference type="AlphaFoldDB" id="A0A845HJK6"/>
<reference evidence="1 2" key="1">
    <citation type="submission" date="2019-12" db="EMBL/GenBank/DDBJ databases">
        <title>Novel species isolated from a subtropical stream in China.</title>
        <authorList>
            <person name="Lu H."/>
        </authorList>
    </citation>
    <scope>NUCLEOTIDE SEQUENCE [LARGE SCALE GENOMIC DNA]</scope>
    <source>
        <strain evidence="1 2">FT107W</strain>
    </source>
</reference>
<gene>
    <name evidence="1" type="ORF">GTP81_08530</name>
</gene>
<proteinExistence type="predicted"/>
<organism evidence="1 2">
    <name type="scientific">Duganella vulcania</name>
    <dbReference type="NCBI Taxonomy" id="2692166"/>
    <lineage>
        <taxon>Bacteria</taxon>
        <taxon>Pseudomonadati</taxon>
        <taxon>Pseudomonadota</taxon>
        <taxon>Betaproteobacteria</taxon>
        <taxon>Burkholderiales</taxon>
        <taxon>Oxalobacteraceae</taxon>
        <taxon>Telluria group</taxon>
        <taxon>Duganella</taxon>
    </lineage>
</organism>
<dbReference type="RefSeq" id="WP_161089473.1">
    <property type="nucleotide sequence ID" value="NZ_WWCV01000011.1"/>
</dbReference>
<protein>
    <submittedName>
        <fullName evidence="1">Uncharacterized protein</fullName>
    </submittedName>
</protein>
<sequence length="234" mass="25824">MVVHEPDLQSYLTEAIPGYLQILGDFGTGFHPFCRRTPPSGEQPTELPRGLGLDVLSIVDAKRILALELKKTDHETRTLGDFQPGQKAFLKYVDKLPFCNAYLVFDRMPSLNMYDVRGLRAQQVARLNRMAAVPPQLVDAVEASPASYIGPGAIGSTMLDVVTRIVFDLQQGTADAYALMDYLGEHVDEINNCFFWFFGEDYALGLTLDELKRSFAHLAEQSSPGASAGCCKKA</sequence>
<dbReference type="Proteomes" id="UP000484875">
    <property type="component" value="Unassembled WGS sequence"/>
</dbReference>
<name>A0A845HJK6_9BURK</name>
<keyword evidence="2" id="KW-1185">Reference proteome</keyword>